<proteinExistence type="predicted"/>
<dbReference type="EMBL" id="LN890573">
    <property type="protein sequence ID" value="CUS22855.1"/>
    <property type="molecule type" value="Genomic_DNA"/>
</dbReference>
<keyword evidence="1" id="KW-1133">Transmembrane helix</keyword>
<reference evidence="3" key="1">
    <citation type="submission" date="2015-10" db="EMBL/GenBank/DDBJ databases">
        <authorList>
            <person name="Devillers H."/>
        </authorList>
    </citation>
    <scope>NUCLEOTIDE SEQUENCE [LARGE SCALE GENOMIC DNA]</scope>
</reference>
<keyword evidence="3" id="KW-1185">Reference proteome</keyword>
<keyword evidence="1" id="KW-0812">Transmembrane</keyword>
<evidence type="ECO:0000313" key="3">
    <source>
        <dbReference type="Proteomes" id="UP000236544"/>
    </source>
</evidence>
<evidence type="ECO:0000256" key="1">
    <source>
        <dbReference type="SAM" id="Phobius"/>
    </source>
</evidence>
<keyword evidence="1" id="KW-0472">Membrane</keyword>
<accession>A0A0P1KSK6</accession>
<sequence>MWSRVVSHLSHLEDAAINYLRRFPYMAEYTYDPISARITLFLLVVGTMAFINELYITIEMTFLQKETYTELNKAPLNVEDLKNHRMIMDDEFHGREWWDEKSGIVIEEFESRERFFAKPVHVAHVYVECNIIDGETGSELLSRPFQFHIEFSPEEYENEKRPEFGCKLIVLRRKLYHFFKETELYQEFVVHNAKKGESAHFTVSNGVQIYNAAKELLPTAIDDIQLCFLKIETGDSINCDFIV</sequence>
<protein>
    <submittedName>
        <fullName evidence="2">LAQU0S07e01640g1_1</fullName>
    </submittedName>
</protein>
<organism evidence="2 3">
    <name type="scientific">Lachancea quebecensis</name>
    <dbReference type="NCBI Taxonomy" id="1654605"/>
    <lineage>
        <taxon>Eukaryota</taxon>
        <taxon>Fungi</taxon>
        <taxon>Dikarya</taxon>
        <taxon>Ascomycota</taxon>
        <taxon>Saccharomycotina</taxon>
        <taxon>Saccharomycetes</taxon>
        <taxon>Saccharomycetales</taxon>
        <taxon>Saccharomycetaceae</taxon>
        <taxon>Lachancea</taxon>
    </lineage>
</organism>
<name>A0A0P1KSK6_9SACH</name>
<dbReference type="Proteomes" id="UP000236544">
    <property type="component" value="Unassembled WGS sequence"/>
</dbReference>
<dbReference type="AlphaFoldDB" id="A0A0P1KSK6"/>
<gene>
    <name evidence="2" type="ORF">LAQU0_S07e01640g</name>
</gene>
<feature type="transmembrane region" description="Helical" evidence="1">
    <location>
        <begin position="34"/>
        <end position="55"/>
    </location>
</feature>
<evidence type="ECO:0000313" key="2">
    <source>
        <dbReference type="EMBL" id="CUS22855.1"/>
    </source>
</evidence>
<dbReference type="OrthoDB" id="4041975at2759"/>